<feature type="domain" description="Sieve element occlusion C-terminal" evidence="2">
    <location>
        <begin position="439"/>
        <end position="659"/>
    </location>
</feature>
<dbReference type="PANTHER" id="PTHR33232:SF20">
    <property type="entry name" value="PROTEIN SIEVE ELEMENT OCCLUSION B-LIKE"/>
    <property type="match status" value="1"/>
</dbReference>
<evidence type="ECO:0000259" key="1">
    <source>
        <dbReference type="Pfam" id="PF14576"/>
    </source>
</evidence>
<proteinExistence type="predicted"/>
<keyword evidence="4" id="KW-1185">Reference proteome</keyword>
<feature type="domain" description="Sieve element occlusion C-terminal" evidence="2">
    <location>
        <begin position="1256"/>
        <end position="1488"/>
    </location>
</feature>
<gene>
    <name evidence="3" type="ORF">OLC1_LOCUS4575</name>
</gene>
<feature type="domain" description="Sieve element occlusion N-terminal" evidence="1">
    <location>
        <begin position="805"/>
        <end position="1091"/>
    </location>
</feature>
<dbReference type="Pfam" id="PF14576">
    <property type="entry name" value="SEO_N"/>
    <property type="match status" value="2"/>
</dbReference>
<name>A0AAV1CDP8_OLDCO</name>
<protein>
    <submittedName>
        <fullName evidence="3">OLC1v1028466C1</fullName>
    </submittedName>
</protein>
<dbReference type="InterPro" id="IPR027942">
    <property type="entry name" value="SEO_N"/>
</dbReference>
<accession>A0AAV1CDP8</accession>
<dbReference type="InterPro" id="IPR027944">
    <property type="entry name" value="SEO_C"/>
</dbReference>
<organism evidence="3 4">
    <name type="scientific">Oldenlandia corymbosa var. corymbosa</name>
    <dbReference type="NCBI Taxonomy" id="529605"/>
    <lineage>
        <taxon>Eukaryota</taxon>
        <taxon>Viridiplantae</taxon>
        <taxon>Streptophyta</taxon>
        <taxon>Embryophyta</taxon>
        <taxon>Tracheophyta</taxon>
        <taxon>Spermatophyta</taxon>
        <taxon>Magnoliopsida</taxon>
        <taxon>eudicotyledons</taxon>
        <taxon>Gunneridae</taxon>
        <taxon>Pentapetalae</taxon>
        <taxon>asterids</taxon>
        <taxon>lamiids</taxon>
        <taxon>Gentianales</taxon>
        <taxon>Rubiaceae</taxon>
        <taxon>Rubioideae</taxon>
        <taxon>Spermacoceae</taxon>
        <taxon>Hedyotis-Oldenlandia complex</taxon>
        <taxon>Oldenlandia</taxon>
    </lineage>
</organism>
<dbReference type="InterPro" id="IPR039299">
    <property type="entry name" value="SEOA"/>
</dbReference>
<dbReference type="PANTHER" id="PTHR33232">
    <property type="entry name" value="PROTEIN SIEVE ELEMENT OCCLUSION B-LIKE"/>
    <property type="match status" value="1"/>
</dbReference>
<evidence type="ECO:0000313" key="3">
    <source>
        <dbReference type="EMBL" id="CAI9093060.1"/>
    </source>
</evidence>
<sequence length="1489" mass="169804">MDEKVSIFDILILPLNPRSIMIAVSTEEDFLIGKILMTHDPDGSRLDSRPLFRVLKNIFHYAGPVSGKDSDPEILATSLSDVEAIGLQKTLGYTIYMISHQVFSNCFEEGDLHSKTMSLFDTLRNFKWDAKMILILAGFVMVYEEFQLIVQLQSHHALAKLLALLGRAPCDFKCFRSQFKALTVLVENMLDLTQVIIEFENLPLQQELLEPEILSNAKSKIYIASYWICRSALVCFSVMTDLRMTKHDQEFKKKLEICHQETETKLYKKLLDLFKQTHPDNQETLHKLVPFADDYPLKDRFSLHGITELKNKVVILLLSPADLLPIEQIFLLVQQTYDHPNQDKIDRSYVILWVPISTSHTWSRAEEISFQFLSNSLPFWSLHQPWFLRSAVVDFITQEWSYKGEAMLVVLDTNGMVTNSNAMDLIWIWGADAFPFSTSREKKLWEVETWTLQLVTSGVNPLLTKWVEEEMDICIYASDKLDWIKEFTSKIKEIKEETELQLKMIYVGWKNQDPSETLRNISDVIKKENLSACLTYTQQWFFWHRLECMKNSITREGGPHVGASDSILKEVMELVNVDSNNNGWVLIGKGSFPGLIKLQGREATECFNSFSRWAENVEELGLVDAIRSSFEPSAVSPCNHYEVLLPYKEGSAPGQVSCPSLLQGLPSPSKMSEIVPTTRGQQMQPIQPMQQLQPIQPLARPASEIVPTTRGQALGQSIAPESVPATTALRNQALNALQSHLGEVPATHLNEVPASHLGQVPPVRSHPTTTVPGILKPHPTSTAIVPSSTRSSHLMRGDRHLFSTSDDGAMMKQILATHAPDGRDFDVKPLFVIIEDIMHRSTPAFLGATEQSQAHIDAWDEKALHAGYNEILELLAYPINKTSCEIICKCNAGGDAHLITMALFQSLSSYTWEAKVTIAFAAFAVNYGEFWLVAQLYTTNPLAKSVALLKELPEVMEHTEALKQKFSAINNLIHAMLEVTECIIRFKELPSQYISIESPEMMAAAAHIPTAAYWTVRSIVACSTILLNLIALGHEYIASASETWELNSLAHKLANIKAHLEGQMGNINQKIEERRQNDAYLALIRLFETPHIDNMKILRALIYAKEDQLPLYDGTHKRRASLDILRRKHVLLLISDLDMSHEELSILHQMYSEAKQQPNRPESQYEVVWLPVVDRVTPWNDAKQKQFELVQNSMPWYSVAHPSMLDPAVIRFIKEVWGFTKKPQLVVLDPQGKESNRNALHMMWIWGSLAFPFTKSKEEALWREETWRMELLADSIDQNLFLWVNENRYICLYGGEDIEWIRKFTTTMRAVANAARIPLEMLYVGKSNPKERVRRNNSIIQVENLSHVLPDLTLIWFFWVRLESMWHSKMQHGMTVENDPIMQEIVTMLSFDGSDQGWAVFSRGAHEMAKGKGETVLTCVSQYDRWKDKVVYPDGFVIALNEELKELHSPHHCNRLILPGTTGQIPERVVCAECTRPMERFIMYRCCNE</sequence>
<dbReference type="Proteomes" id="UP001161247">
    <property type="component" value="Chromosome 2"/>
</dbReference>
<dbReference type="GO" id="GO:0010088">
    <property type="term" value="P:phloem development"/>
    <property type="evidence" value="ECO:0007669"/>
    <property type="project" value="InterPro"/>
</dbReference>
<feature type="domain" description="Sieve element occlusion N-terminal" evidence="1">
    <location>
        <begin position="27"/>
        <end position="258"/>
    </location>
</feature>
<dbReference type="Pfam" id="PF14577">
    <property type="entry name" value="SEO_C"/>
    <property type="match status" value="2"/>
</dbReference>
<reference evidence="3" key="1">
    <citation type="submission" date="2023-03" db="EMBL/GenBank/DDBJ databases">
        <authorList>
            <person name="Julca I."/>
        </authorList>
    </citation>
    <scope>NUCLEOTIDE SEQUENCE</scope>
</reference>
<dbReference type="EMBL" id="OX459119">
    <property type="protein sequence ID" value="CAI9093060.1"/>
    <property type="molecule type" value="Genomic_DNA"/>
</dbReference>
<evidence type="ECO:0000259" key="2">
    <source>
        <dbReference type="Pfam" id="PF14577"/>
    </source>
</evidence>
<evidence type="ECO:0000313" key="4">
    <source>
        <dbReference type="Proteomes" id="UP001161247"/>
    </source>
</evidence>